<organism evidence="2 3">
    <name type="scientific">Paramecium sonneborni</name>
    <dbReference type="NCBI Taxonomy" id="65129"/>
    <lineage>
        <taxon>Eukaryota</taxon>
        <taxon>Sar</taxon>
        <taxon>Alveolata</taxon>
        <taxon>Ciliophora</taxon>
        <taxon>Intramacronucleata</taxon>
        <taxon>Oligohymenophorea</taxon>
        <taxon>Peniculida</taxon>
        <taxon>Parameciidae</taxon>
        <taxon>Paramecium</taxon>
    </lineage>
</organism>
<gene>
    <name evidence="2" type="ORF">PSON_ATCC_30995.1.T3020005</name>
</gene>
<sequence>MNFHKKNSSNKFSFQPINSGIIKHSQVCKAIAINNNNKFILGSFEKIIKFFQFDGDQIKQIKFLTMHKKIITNLTICKQKPNYQSSSKDGSIQISSFLLSSSPKYLQRLQEHKKEINCLILHPRNENLFVSGCDDGAIIFWNCINNQWQKNQIINNYQGSYLGDIYGLSINPEKNEIISCTHRSQIIVMKQQNENKLDSFWKITQIIKDGFGYRIGFITSEIFVFQPRSSSKLLIYKLDQNDNYQQIQDLQVQGGNQPCGLYFPIFYILQKKFFLSKNGHCINIIIFNQQVESKKIMKKIEQDQAIQENCFNFELAQTIEIKQAYWGEIYGVVSNDGKYLIIWSDSQRQILISKYIENNILSQNY</sequence>
<dbReference type="EMBL" id="CAJJDN010000302">
    <property type="protein sequence ID" value="CAD8130561.1"/>
    <property type="molecule type" value="Genomic_DNA"/>
</dbReference>
<proteinExistence type="predicted"/>
<dbReference type="GO" id="GO:0097361">
    <property type="term" value="C:cytosolic [4Fe-4S] assembly targeting complex"/>
    <property type="evidence" value="ECO:0007669"/>
    <property type="project" value="TreeGrafter"/>
</dbReference>
<feature type="repeat" description="WD" evidence="1">
    <location>
        <begin position="109"/>
        <end position="142"/>
    </location>
</feature>
<reference evidence="2" key="1">
    <citation type="submission" date="2021-01" db="EMBL/GenBank/DDBJ databases">
        <authorList>
            <consortium name="Genoscope - CEA"/>
            <person name="William W."/>
        </authorList>
    </citation>
    <scope>NUCLEOTIDE SEQUENCE</scope>
</reference>
<comment type="caution">
    <text evidence="2">The sequence shown here is derived from an EMBL/GenBank/DDBJ whole genome shotgun (WGS) entry which is preliminary data.</text>
</comment>
<dbReference type="InterPro" id="IPR001680">
    <property type="entry name" value="WD40_rpt"/>
</dbReference>
<evidence type="ECO:0000256" key="1">
    <source>
        <dbReference type="PROSITE-ProRule" id="PRU00221"/>
    </source>
</evidence>
<accession>A0A8S1RPC1</accession>
<dbReference type="OrthoDB" id="5573735at2759"/>
<dbReference type="PANTHER" id="PTHR19920">
    <property type="entry name" value="WD40 PROTEIN CIAO1"/>
    <property type="match status" value="1"/>
</dbReference>
<dbReference type="Proteomes" id="UP000692954">
    <property type="component" value="Unassembled WGS sequence"/>
</dbReference>
<evidence type="ECO:0000313" key="2">
    <source>
        <dbReference type="EMBL" id="CAD8130561.1"/>
    </source>
</evidence>
<dbReference type="PANTHER" id="PTHR19920:SF0">
    <property type="entry name" value="CYTOSOLIC IRON-SULFUR PROTEIN ASSEMBLY PROTEIN CIAO1-RELATED"/>
    <property type="match status" value="1"/>
</dbReference>
<name>A0A8S1RPC1_9CILI</name>
<evidence type="ECO:0000313" key="3">
    <source>
        <dbReference type="Proteomes" id="UP000692954"/>
    </source>
</evidence>
<keyword evidence="3" id="KW-1185">Reference proteome</keyword>
<dbReference type="SMART" id="SM00320">
    <property type="entry name" value="WD40"/>
    <property type="match status" value="4"/>
</dbReference>
<dbReference type="PROSITE" id="PS50082">
    <property type="entry name" value="WD_REPEATS_2"/>
    <property type="match status" value="1"/>
</dbReference>
<dbReference type="Pfam" id="PF00400">
    <property type="entry name" value="WD40"/>
    <property type="match status" value="1"/>
</dbReference>
<keyword evidence="1" id="KW-0853">WD repeat</keyword>
<dbReference type="GO" id="GO:0016226">
    <property type="term" value="P:iron-sulfur cluster assembly"/>
    <property type="evidence" value="ECO:0007669"/>
    <property type="project" value="TreeGrafter"/>
</dbReference>
<evidence type="ECO:0008006" key="4">
    <source>
        <dbReference type="Google" id="ProtNLM"/>
    </source>
</evidence>
<protein>
    <recommendedName>
        <fullName evidence="4">WD40-repeat-containing domain</fullName>
    </recommendedName>
</protein>
<dbReference type="AlphaFoldDB" id="A0A8S1RPC1"/>